<sequence length="91" mass="10470">MAIQNAWQLSRSSNNESQFDHLGFCRRIACSILQTNAKSINQSVGRPSQRENLDSRYDGMHHYVIQQNRKTTTRCIKCDIGLHFLGHLLPL</sequence>
<feature type="non-terminal residue" evidence="1">
    <location>
        <position position="91"/>
    </location>
</feature>
<protein>
    <submittedName>
        <fullName evidence="1">Uncharacterized protein</fullName>
    </submittedName>
</protein>
<dbReference type="EMBL" id="JANEYG010000082">
    <property type="protein sequence ID" value="KAJ8914033.1"/>
    <property type="molecule type" value="Genomic_DNA"/>
</dbReference>
<organism evidence="1 2">
    <name type="scientific">Exocentrus adspersus</name>
    <dbReference type="NCBI Taxonomy" id="1586481"/>
    <lineage>
        <taxon>Eukaryota</taxon>
        <taxon>Metazoa</taxon>
        <taxon>Ecdysozoa</taxon>
        <taxon>Arthropoda</taxon>
        <taxon>Hexapoda</taxon>
        <taxon>Insecta</taxon>
        <taxon>Pterygota</taxon>
        <taxon>Neoptera</taxon>
        <taxon>Endopterygota</taxon>
        <taxon>Coleoptera</taxon>
        <taxon>Polyphaga</taxon>
        <taxon>Cucujiformia</taxon>
        <taxon>Chrysomeloidea</taxon>
        <taxon>Cerambycidae</taxon>
        <taxon>Lamiinae</taxon>
        <taxon>Acanthocinini</taxon>
        <taxon>Exocentrus</taxon>
    </lineage>
</organism>
<dbReference type="AlphaFoldDB" id="A0AAV8VIH6"/>
<name>A0AAV8VIH6_9CUCU</name>
<accession>A0AAV8VIH6</accession>
<comment type="caution">
    <text evidence="1">The sequence shown here is derived from an EMBL/GenBank/DDBJ whole genome shotgun (WGS) entry which is preliminary data.</text>
</comment>
<reference evidence="1 2" key="1">
    <citation type="journal article" date="2023" name="Insect Mol. Biol.">
        <title>Genome sequencing provides insights into the evolution of gene families encoding plant cell wall-degrading enzymes in longhorned beetles.</title>
        <authorList>
            <person name="Shin N.R."/>
            <person name="Okamura Y."/>
            <person name="Kirsch R."/>
            <person name="Pauchet Y."/>
        </authorList>
    </citation>
    <scope>NUCLEOTIDE SEQUENCE [LARGE SCALE GENOMIC DNA]</scope>
    <source>
        <strain evidence="1">EAD_L_NR</strain>
    </source>
</reference>
<evidence type="ECO:0000313" key="1">
    <source>
        <dbReference type="EMBL" id="KAJ8914033.1"/>
    </source>
</evidence>
<gene>
    <name evidence="1" type="ORF">NQ315_012057</name>
</gene>
<keyword evidence="2" id="KW-1185">Reference proteome</keyword>
<proteinExistence type="predicted"/>
<dbReference type="Proteomes" id="UP001159042">
    <property type="component" value="Unassembled WGS sequence"/>
</dbReference>
<evidence type="ECO:0000313" key="2">
    <source>
        <dbReference type="Proteomes" id="UP001159042"/>
    </source>
</evidence>